<dbReference type="eggNOG" id="COG0548">
    <property type="taxonomic scope" value="Bacteria"/>
</dbReference>
<dbReference type="EC" id="2.7.2.8" evidence="2"/>
<dbReference type="Pfam" id="PF00696">
    <property type="entry name" value="AA_kinase"/>
    <property type="match status" value="1"/>
</dbReference>
<dbReference type="GO" id="GO:0006526">
    <property type="term" value="P:L-arginine biosynthetic process"/>
    <property type="evidence" value="ECO:0007669"/>
    <property type="project" value="TreeGrafter"/>
</dbReference>
<dbReference type="Gene3D" id="3.40.1160.10">
    <property type="entry name" value="Acetylglutamate kinase-like"/>
    <property type="match status" value="1"/>
</dbReference>
<dbReference type="EMBL" id="ALWO02000025">
    <property type="protein sequence ID" value="EOZ98050.1"/>
    <property type="molecule type" value="Genomic_DNA"/>
</dbReference>
<proteinExistence type="predicted"/>
<comment type="pathway">
    <text evidence="1">Amino-acid biosynthesis; L-arginine biosynthesis; N(2)-acetyl-L-ornithine from L-glutamate: step 2/4.</text>
</comment>
<dbReference type="AlphaFoldDB" id="S2DLJ5"/>
<keyword evidence="7" id="KW-1185">Reference proteome</keyword>
<evidence type="ECO:0000256" key="4">
    <source>
        <dbReference type="ARBA" id="ARBA00048141"/>
    </source>
</evidence>
<keyword evidence="6" id="KW-0418">Kinase</keyword>
<evidence type="ECO:0000256" key="3">
    <source>
        <dbReference type="ARBA" id="ARBA00022679"/>
    </source>
</evidence>
<dbReference type="Proteomes" id="UP000006073">
    <property type="component" value="Unassembled WGS sequence"/>
</dbReference>
<feature type="domain" description="Aspartate/glutamate/uridylate kinase" evidence="5">
    <location>
        <begin position="6"/>
        <end position="111"/>
    </location>
</feature>
<dbReference type="SUPFAM" id="SSF53633">
    <property type="entry name" value="Carbamate kinase-like"/>
    <property type="match status" value="1"/>
</dbReference>
<dbReference type="InterPro" id="IPR001048">
    <property type="entry name" value="Asp/Glu/Uridylate_kinase"/>
</dbReference>
<dbReference type="STRING" id="1189612.A33Q_1557"/>
<dbReference type="GO" id="GO:0003991">
    <property type="term" value="F:acetylglutamate kinase activity"/>
    <property type="evidence" value="ECO:0007669"/>
    <property type="project" value="UniProtKB-EC"/>
</dbReference>
<comment type="caution">
    <text evidence="6">The sequence shown here is derived from an EMBL/GenBank/DDBJ whole genome shotgun (WGS) entry which is preliminary data.</text>
</comment>
<accession>S2DLJ5</accession>
<reference evidence="6 7" key="1">
    <citation type="journal article" date="2013" name="Genome Announc.">
        <title>Draft Genome Sequence of Indibacter alkaliphilus Strain LW1T, Isolated from Lonar Lake, a Haloalkaline Lake in the Buldana District of Maharashtra, India.</title>
        <authorList>
            <person name="Singh A."/>
            <person name="Kumar Jangir P."/>
            <person name="Sharma R."/>
            <person name="Singh A."/>
            <person name="Kumar Pinnaka A."/>
            <person name="Shivaji S."/>
        </authorList>
    </citation>
    <scope>NUCLEOTIDE SEQUENCE [LARGE SCALE GENOMIC DNA]</scope>
    <source>
        <strain evidence="7">CCUG 57479 / KCTC 22604 / LW1</strain>
    </source>
</reference>
<sequence>MQASKLLIKYGGNAMINASLQQQIAEVIYKLKSQGHQVSVVHGGGPFINQSLDSAGIQSEFILGQRKTSPEAMQEIQKTLIGEVNANLVSAFCNAGSEAIGISGLDAGMVQVKTKN</sequence>
<gene>
    <name evidence="6" type="ORF">A33Q_1557</name>
</gene>
<evidence type="ECO:0000313" key="7">
    <source>
        <dbReference type="Proteomes" id="UP000006073"/>
    </source>
</evidence>
<dbReference type="PANTHER" id="PTHR23342">
    <property type="entry name" value="N-ACETYLGLUTAMATE SYNTHASE"/>
    <property type="match status" value="1"/>
</dbReference>
<evidence type="ECO:0000256" key="1">
    <source>
        <dbReference type="ARBA" id="ARBA00004828"/>
    </source>
</evidence>
<name>S2DLJ5_INDAL</name>
<dbReference type="RefSeq" id="WP_016254845.1">
    <property type="nucleotide sequence ID" value="NZ_ALWO02000025.1"/>
</dbReference>
<dbReference type="PANTHER" id="PTHR23342:SF0">
    <property type="entry name" value="N-ACETYLGLUTAMATE SYNTHASE, MITOCHONDRIAL"/>
    <property type="match status" value="1"/>
</dbReference>
<evidence type="ECO:0000313" key="6">
    <source>
        <dbReference type="EMBL" id="EOZ98050.1"/>
    </source>
</evidence>
<keyword evidence="3 6" id="KW-0808">Transferase</keyword>
<dbReference type="InterPro" id="IPR036393">
    <property type="entry name" value="AceGlu_kinase-like_sf"/>
</dbReference>
<organism evidence="6 7">
    <name type="scientific">Indibacter alkaliphilus (strain CCUG 57479 / KCTC 22604 / LW1)</name>
    <dbReference type="NCBI Taxonomy" id="1189612"/>
    <lineage>
        <taxon>Bacteria</taxon>
        <taxon>Pseudomonadati</taxon>
        <taxon>Bacteroidota</taxon>
        <taxon>Cytophagia</taxon>
        <taxon>Cytophagales</taxon>
        <taxon>Cyclobacteriaceae</taxon>
    </lineage>
</organism>
<protein>
    <recommendedName>
        <fullName evidence="2">acetylglutamate kinase</fullName>
        <ecNumber evidence="2">2.7.2.8</ecNumber>
    </recommendedName>
</protein>
<evidence type="ECO:0000256" key="2">
    <source>
        <dbReference type="ARBA" id="ARBA00013065"/>
    </source>
</evidence>
<comment type="catalytic activity">
    <reaction evidence="4">
        <text>N-acetyl-L-glutamate + ATP = N-acetyl-L-glutamyl 5-phosphate + ADP</text>
        <dbReference type="Rhea" id="RHEA:14629"/>
        <dbReference type="ChEBI" id="CHEBI:30616"/>
        <dbReference type="ChEBI" id="CHEBI:44337"/>
        <dbReference type="ChEBI" id="CHEBI:57936"/>
        <dbReference type="ChEBI" id="CHEBI:456216"/>
        <dbReference type="EC" id="2.7.2.8"/>
    </reaction>
</comment>
<evidence type="ECO:0000259" key="5">
    <source>
        <dbReference type="Pfam" id="PF00696"/>
    </source>
</evidence>